<dbReference type="Proteomes" id="UP000288587">
    <property type="component" value="Unassembled WGS sequence"/>
</dbReference>
<dbReference type="EMBL" id="SACM01000005">
    <property type="protein sequence ID" value="RVT82981.1"/>
    <property type="molecule type" value="Genomic_DNA"/>
</dbReference>
<keyword evidence="11" id="KW-0378">Hydrolase</keyword>
<dbReference type="CDD" id="cd19499">
    <property type="entry name" value="RecA-like_ClpB_Hsp104-like"/>
    <property type="match status" value="1"/>
</dbReference>
<evidence type="ECO:0000256" key="4">
    <source>
        <dbReference type="ARBA" id="ARBA00022840"/>
    </source>
</evidence>
<dbReference type="GO" id="GO:0043335">
    <property type="term" value="P:protein unfolding"/>
    <property type="evidence" value="ECO:0007669"/>
    <property type="project" value="InterPro"/>
</dbReference>
<dbReference type="InterPro" id="IPR018368">
    <property type="entry name" value="ClpA/B_CS1"/>
</dbReference>
<dbReference type="NCBIfam" id="TIGR02639">
    <property type="entry name" value="ClpA"/>
    <property type="match status" value="1"/>
</dbReference>
<reference evidence="11 12" key="1">
    <citation type="submission" date="2019-01" db="EMBL/GenBank/DDBJ databases">
        <authorList>
            <person name="Chen W.-M."/>
        </authorList>
    </citation>
    <scope>NUCLEOTIDE SEQUENCE [LARGE SCALE GENOMIC DNA]</scope>
    <source>
        <strain evidence="11 12">CCP-18</strain>
    </source>
</reference>
<accession>A0A3S2UDK7</accession>
<protein>
    <submittedName>
        <fullName evidence="11">ATP-dependent Clp protease ATP-binding subunit ClpA</fullName>
    </submittedName>
</protein>
<gene>
    <name evidence="11" type="primary">clpA</name>
    <name evidence="11" type="ORF">EOD73_15580</name>
</gene>
<sequence length="778" mass="84598">MIAQELEVSLHMAFVDARQQRHEFITVEHLLMALLDNPSASEVLRACAATIEDLRKNLAQFIKDNTPTVGGTDEVDTQPTLGFQRVIQRAIMHVQSTGNGKKEVTGANVLVAIFGEKDSHAVYYLHQQGVTRLDVVNFIAHGIRKSDPPEPPKNEGKPEGEGGAQPQEEGEGQPAKASPLEQFTQNLNAAAKDGKIDPLIGREAEVERVIQVLCRRRKNNPLLVGEAGVGKTAIAEGLAWRITEGAVPEVLLEATVYALDMGALLAGTKYRGDFEQRLKAVLKQLKEQPGAVLFIDEIHTLIGAGAASGGTLDASNLLKPALSSGQLKCIGATTFTEYRGIFEKDAALSRRFQKVDVGEPSVSQTVEILKGLKSRFEEHHGVKYANAALEAAAELAAKFINDRFLPDKAIDVIDEAGAAQRILPAGKRKKTITRTEVEEIVSKIARIPPTSVSNDDRGKLKTLERDLKATVFGQDPAIEALAAAIKMARSGLGKPDKPIGAFLFSGPTGVGKTEVAKQLAFTLGIELIRFDMSEYMERHTVSRLIGAPPGYVGFDQGGLLTEAVTKKPHAVLLLDEIEKAHPDVFNVLLQVMDHGTLTDNNGRKADFRNVIIVMTTNAGAEALQKSTIGFTTSRQLGDEMGDIKRLFTPEFRNRLDGIISFRALDEAIILRVVDKFLLQLEGQLTEKKVEVTFSDALRKHLGQKGFDPLMGARPMQRLIQDTIRRALADELLFGRLTEGGRLGVDVNEAGEVQLDIQPLPPKPGKGKADKKVESEPAA</sequence>
<dbReference type="InterPro" id="IPR019489">
    <property type="entry name" value="Clp_ATPase_C"/>
</dbReference>
<dbReference type="InterPro" id="IPR003593">
    <property type="entry name" value="AAA+_ATPase"/>
</dbReference>
<dbReference type="Pfam" id="PF00004">
    <property type="entry name" value="AAA"/>
    <property type="match status" value="1"/>
</dbReference>
<dbReference type="PROSITE" id="PS51903">
    <property type="entry name" value="CLP_R"/>
    <property type="match status" value="1"/>
</dbReference>
<organism evidence="11 12">
    <name type="scientific">Inhella crocodyli</name>
    <dbReference type="NCBI Taxonomy" id="2499851"/>
    <lineage>
        <taxon>Bacteria</taxon>
        <taxon>Pseudomonadati</taxon>
        <taxon>Pseudomonadota</taxon>
        <taxon>Betaproteobacteria</taxon>
        <taxon>Burkholderiales</taxon>
        <taxon>Sphaerotilaceae</taxon>
        <taxon>Inhella</taxon>
    </lineage>
</organism>
<keyword evidence="5 8" id="KW-0143">Chaperone</keyword>
<evidence type="ECO:0000313" key="12">
    <source>
        <dbReference type="Proteomes" id="UP000288587"/>
    </source>
</evidence>
<dbReference type="InterPro" id="IPR004176">
    <property type="entry name" value="Clp_R_N"/>
</dbReference>
<dbReference type="FunFam" id="3.40.50.300:FF:000010">
    <property type="entry name" value="Chaperone clpB 1, putative"/>
    <property type="match status" value="1"/>
</dbReference>
<dbReference type="PRINTS" id="PR00300">
    <property type="entry name" value="CLPPROTEASEA"/>
</dbReference>
<dbReference type="RefSeq" id="WP_127683962.1">
    <property type="nucleotide sequence ID" value="NZ_SACM01000005.1"/>
</dbReference>
<dbReference type="GO" id="GO:0008233">
    <property type="term" value="F:peptidase activity"/>
    <property type="evidence" value="ECO:0007669"/>
    <property type="project" value="UniProtKB-KW"/>
</dbReference>
<comment type="similarity">
    <text evidence="1 8">Belongs to the ClpA/ClpB family.</text>
</comment>
<feature type="domain" description="Clp R" evidence="10">
    <location>
        <begin position="1"/>
        <end position="146"/>
    </location>
</feature>
<dbReference type="Gene3D" id="3.40.50.300">
    <property type="entry name" value="P-loop containing nucleotide triphosphate hydrolases"/>
    <property type="match status" value="2"/>
</dbReference>
<evidence type="ECO:0000256" key="5">
    <source>
        <dbReference type="ARBA" id="ARBA00023186"/>
    </source>
</evidence>
<dbReference type="GO" id="GO:0005737">
    <property type="term" value="C:cytoplasm"/>
    <property type="evidence" value="ECO:0007669"/>
    <property type="project" value="TreeGrafter"/>
</dbReference>
<dbReference type="GO" id="GO:0006508">
    <property type="term" value="P:proteolysis"/>
    <property type="evidence" value="ECO:0007669"/>
    <property type="project" value="UniProtKB-KW"/>
</dbReference>
<evidence type="ECO:0000256" key="2">
    <source>
        <dbReference type="ARBA" id="ARBA00022737"/>
    </source>
</evidence>
<dbReference type="Gene3D" id="1.10.8.60">
    <property type="match status" value="2"/>
</dbReference>
<dbReference type="Pfam" id="PF02861">
    <property type="entry name" value="Clp_N"/>
    <property type="match status" value="1"/>
</dbReference>
<comment type="caution">
    <text evidence="11">The sequence shown here is derived from an EMBL/GenBank/DDBJ whole genome shotgun (WGS) entry which is preliminary data.</text>
</comment>
<dbReference type="GO" id="GO:0005524">
    <property type="term" value="F:ATP binding"/>
    <property type="evidence" value="ECO:0007669"/>
    <property type="project" value="UniProtKB-KW"/>
</dbReference>
<dbReference type="SUPFAM" id="SSF81923">
    <property type="entry name" value="Double Clp-N motif"/>
    <property type="match status" value="1"/>
</dbReference>
<dbReference type="CDD" id="cd00009">
    <property type="entry name" value="AAA"/>
    <property type="match status" value="1"/>
</dbReference>
<dbReference type="PANTHER" id="PTHR11638:SF111">
    <property type="entry name" value="ATP-DEPENDENT CLP PROTEASE ATP-BINDING SUBUNIT CLPA"/>
    <property type="match status" value="1"/>
</dbReference>
<dbReference type="Gene3D" id="1.10.1780.10">
    <property type="entry name" value="Clp, N-terminal domain"/>
    <property type="match status" value="1"/>
</dbReference>
<dbReference type="InterPro" id="IPR036628">
    <property type="entry name" value="Clp_N_dom_sf"/>
</dbReference>
<evidence type="ECO:0000256" key="9">
    <source>
        <dbReference type="SAM" id="MobiDB-lite"/>
    </source>
</evidence>
<keyword evidence="2 7" id="KW-0677">Repeat</keyword>
<keyword evidence="11" id="KW-0645">Protease</keyword>
<dbReference type="AlphaFoldDB" id="A0A3S2UDK7"/>
<evidence type="ECO:0000256" key="6">
    <source>
        <dbReference type="ARBA" id="ARBA00025613"/>
    </source>
</evidence>
<dbReference type="Pfam" id="PF07724">
    <property type="entry name" value="AAA_2"/>
    <property type="match status" value="1"/>
</dbReference>
<dbReference type="InterPro" id="IPR013461">
    <property type="entry name" value="ClpA"/>
</dbReference>
<dbReference type="InterPro" id="IPR041546">
    <property type="entry name" value="ClpA/ClpB_AAA_lid"/>
</dbReference>
<evidence type="ECO:0000256" key="8">
    <source>
        <dbReference type="RuleBase" id="RU004432"/>
    </source>
</evidence>
<feature type="region of interest" description="Disordered" evidence="9">
    <location>
        <begin position="753"/>
        <end position="778"/>
    </location>
</feature>
<dbReference type="InterPro" id="IPR027417">
    <property type="entry name" value="P-loop_NTPase"/>
</dbReference>
<evidence type="ECO:0000259" key="10">
    <source>
        <dbReference type="PROSITE" id="PS51903"/>
    </source>
</evidence>
<evidence type="ECO:0000256" key="1">
    <source>
        <dbReference type="ARBA" id="ARBA00008675"/>
    </source>
</evidence>
<dbReference type="SMART" id="SM01086">
    <property type="entry name" value="ClpB_D2-small"/>
    <property type="match status" value="1"/>
</dbReference>
<dbReference type="OrthoDB" id="9803641at2"/>
<dbReference type="GO" id="GO:0034605">
    <property type="term" value="P:cellular response to heat"/>
    <property type="evidence" value="ECO:0007669"/>
    <property type="project" value="TreeGrafter"/>
</dbReference>
<dbReference type="GO" id="GO:0016887">
    <property type="term" value="F:ATP hydrolysis activity"/>
    <property type="evidence" value="ECO:0007669"/>
    <property type="project" value="InterPro"/>
</dbReference>
<feature type="compositionally biased region" description="Low complexity" evidence="9">
    <location>
        <begin position="164"/>
        <end position="176"/>
    </location>
</feature>
<dbReference type="Pfam" id="PF17871">
    <property type="entry name" value="AAA_lid_9"/>
    <property type="match status" value="1"/>
</dbReference>
<evidence type="ECO:0000256" key="3">
    <source>
        <dbReference type="ARBA" id="ARBA00022741"/>
    </source>
</evidence>
<comment type="function">
    <text evidence="6">Part of a stress-induced multi-chaperone system, it is involved in the recovery of the cell from heat-induced damage, in cooperation with DnaK, DnaJ and GrpE. Acts before DnaK, in the processing of protein aggregates. Protein binding stimulates the ATPase activity; ATP hydrolysis unfolds the denatured protein aggregates, which probably helps expose new hydrophobic binding sites on the surface of ClpB-bound aggregates, contributing to the solubilization and refolding of denatured protein aggregates by DnaK.</text>
</comment>
<dbReference type="InterPro" id="IPR028299">
    <property type="entry name" value="ClpA/B_CS2"/>
</dbReference>
<feature type="compositionally biased region" description="Basic and acidic residues" evidence="9">
    <location>
        <begin position="144"/>
        <end position="160"/>
    </location>
</feature>
<dbReference type="SMART" id="SM00382">
    <property type="entry name" value="AAA"/>
    <property type="match status" value="2"/>
</dbReference>
<dbReference type="InterPro" id="IPR003959">
    <property type="entry name" value="ATPase_AAA_core"/>
</dbReference>
<dbReference type="InterPro" id="IPR050130">
    <property type="entry name" value="ClpA_ClpB"/>
</dbReference>
<keyword evidence="3 8" id="KW-0547">Nucleotide-binding</keyword>
<evidence type="ECO:0000256" key="7">
    <source>
        <dbReference type="PROSITE-ProRule" id="PRU01251"/>
    </source>
</evidence>
<dbReference type="Pfam" id="PF10431">
    <property type="entry name" value="ClpB_D2-small"/>
    <property type="match status" value="1"/>
</dbReference>
<dbReference type="PROSITE" id="PS00870">
    <property type="entry name" value="CLPAB_1"/>
    <property type="match status" value="1"/>
</dbReference>
<keyword evidence="12" id="KW-1185">Reference proteome</keyword>
<evidence type="ECO:0000313" key="11">
    <source>
        <dbReference type="EMBL" id="RVT82981.1"/>
    </source>
</evidence>
<dbReference type="PROSITE" id="PS00871">
    <property type="entry name" value="CLPAB_2"/>
    <property type="match status" value="1"/>
</dbReference>
<dbReference type="PANTHER" id="PTHR11638">
    <property type="entry name" value="ATP-DEPENDENT CLP PROTEASE"/>
    <property type="match status" value="1"/>
</dbReference>
<feature type="region of interest" description="Disordered" evidence="9">
    <location>
        <begin position="142"/>
        <end position="176"/>
    </location>
</feature>
<proteinExistence type="inferred from homology"/>
<keyword evidence="4 8" id="KW-0067">ATP-binding</keyword>
<dbReference type="FunFam" id="3.40.50.300:FF:000025">
    <property type="entry name" value="ATP-dependent Clp protease subunit"/>
    <property type="match status" value="1"/>
</dbReference>
<dbReference type="SUPFAM" id="SSF52540">
    <property type="entry name" value="P-loop containing nucleoside triphosphate hydrolases"/>
    <property type="match status" value="2"/>
</dbReference>
<name>A0A3S2UDK7_9BURK</name>
<dbReference type="InterPro" id="IPR001270">
    <property type="entry name" value="ClpA/B"/>
</dbReference>
<feature type="compositionally biased region" description="Basic and acidic residues" evidence="9">
    <location>
        <begin position="766"/>
        <end position="778"/>
    </location>
</feature>